<dbReference type="AlphaFoldDB" id="A0A1I7WVZ0"/>
<proteinExistence type="predicted"/>
<organism evidence="1 2">
    <name type="scientific">Heterorhabditis bacteriophora</name>
    <name type="common">Entomopathogenic nematode worm</name>
    <dbReference type="NCBI Taxonomy" id="37862"/>
    <lineage>
        <taxon>Eukaryota</taxon>
        <taxon>Metazoa</taxon>
        <taxon>Ecdysozoa</taxon>
        <taxon>Nematoda</taxon>
        <taxon>Chromadorea</taxon>
        <taxon>Rhabditida</taxon>
        <taxon>Rhabditina</taxon>
        <taxon>Rhabditomorpha</taxon>
        <taxon>Strongyloidea</taxon>
        <taxon>Heterorhabditidae</taxon>
        <taxon>Heterorhabditis</taxon>
    </lineage>
</organism>
<evidence type="ECO:0000313" key="2">
    <source>
        <dbReference type="WBParaSite" id="Hba_09390"/>
    </source>
</evidence>
<sequence length="41" mass="4966">MCTQYYVKRNAIMKYTVYLLSKGVQSETTPEFLYFIHIFTH</sequence>
<name>A0A1I7WVZ0_HETBA</name>
<evidence type="ECO:0000313" key="1">
    <source>
        <dbReference type="Proteomes" id="UP000095283"/>
    </source>
</evidence>
<dbReference type="Proteomes" id="UP000095283">
    <property type="component" value="Unplaced"/>
</dbReference>
<protein>
    <submittedName>
        <fullName evidence="2">Uncharacterized protein</fullName>
    </submittedName>
</protein>
<dbReference type="WBParaSite" id="Hba_09390">
    <property type="protein sequence ID" value="Hba_09390"/>
    <property type="gene ID" value="Hba_09390"/>
</dbReference>
<keyword evidence="1" id="KW-1185">Reference proteome</keyword>
<reference evidence="2" key="1">
    <citation type="submission" date="2016-11" db="UniProtKB">
        <authorList>
            <consortium name="WormBaseParasite"/>
        </authorList>
    </citation>
    <scope>IDENTIFICATION</scope>
</reference>
<accession>A0A1I7WVZ0</accession>